<evidence type="ECO:0000313" key="4">
    <source>
        <dbReference type="Proteomes" id="UP000313645"/>
    </source>
</evidence>
<accession>A0ABY1ZMG3</accession>
<feature type="compositionally biased region" description="Polar residues" evidence="1">
    <location>
        <begin position="222"/>
        <end position="233"/>
    </location>
</feature>
<keyword evidence="2" id="KW-0732">Signal</keyword>
<organism evidence="3 4">
    <name type="scientific">Marinobacter halodurans</name>
    <dbReference type="NCBI Taxonomy" id="2528979"/>
    <lineage>
        <taxon>Bacteria</taxon>
        <taxon>Pseudomonadati</taxon>
        <taxon>Pseudomonadota</taxon>
        <taxon>Gammaproteobacteria</taxon>
        <taxon>Pseudomonadales</taxon>
        <taxon>Marinobacteraceae</taxon>
        <taxon>Marinobacter</taxon>
    </lineage>
</organism>
<dbReference type="Proteomes" id="UP000313645">
    <property type="component" value="Unassembled WGS sequence"/>
</dbReference>
<dbReference type="RefSeq" id="WP_131480330.1">
    <property type="nucleotide sequence ID" value="NZ_SJDL01000008.1"/>
</dbReference>
<evidence type="ECO:0000256" key="2">
    <source>
        <dbReference type="SAM" id="SignalP"/>
    </source>
</evidence>
<dbReference type="EMBL" id="SJDL01000008">
    <property type="protein sequence ID" value="TBW57354.1"/>
    <property type="molecule type" value="Genomic_DNA"/>
</dbReference>
<protein>
    <submittedName>
        <fullName evidence="3">Type IV secretion protein DotH</fullName>
    </submittedName>
</protein>
<name>A0ABY1ZMG3_9GAMM</name>
<evidence type="ECO:0000256" key="1">
    <source>
        <dbReference type="SAM" id="MobiDB-lite"/>
    </source>
</evidence>
<feature type="chain" id="PRO_5046524644" evidence="2">
    <location>
        <begin position="25"/>
        <end position="329"/>
    </location>
</feature>
<reference evidence="3 4" key="1">
    <citation type="submission" date="2019-02" db="EMBL/GenBank/DDBJ databases">
        <title>Marinobacter halodurans sp. nov., a marine bacterium isolated from sea tidal flat.</title>
        <authorList>
            <person name="Yoo Y."/>
            <person name="Lee D.W."/>
            <person name="Kim B.S."/>
            <person name="Kim J.-J."/>
        </authorList>
    </citation>
    <scope>NUCLEOTIDE SEQUENCE [LARGE SCALE GENOMIC DNA]</scope>
    <source>
        <strain evidence="3 4">YJ-S3-2</strain>
    </source>
</reference>
<dbReference type="Pfam" id="PF12293">
    <property type="entry name" value="T4BSS_DotH_IcmK"/>
    <property type="match status" value="1"/>
</dbReference>
<proteinExistence type="predicted"/>
<feature type="region of interest" description="Disordered" evidence="1">
    <location>
        <begin position="207"/>
        <end position="234"/>
    </location>
</feature>
<keyword evidence="4" id="KW-1185">Reference proteome</keyword>
<evidence type="ECO:0000313" key="3">
    <source>
        <dbReference type="EMBL" id="TBW57354.1"/>
    </source>
</evidence>
<feature type="signal peptide" evidence="2">
    <location>
        <begin position="1"/>
        <end position="24"/>
    </location>
</feature>
<gene>
    <name evidence="3" type="ORF">EZI54_06775</name>
</gene>
<sequence>MTSIRTMALFTLCLSLAAPSATYAAGDGANQPGGIPKAVANNQSQGDEQSDLAELPEDLKPAFWLKPHEVVQTRERQLQEQNATYRPLRDVKAIQDISRIRPSSSRIPVINVVPDYPSSVVFTDMTGKSWPIRYLAQTASVATVKKVEGSDNALVFYAKNHAGEKSVSVYLKNLSMPITLRVKATEDKYHALKRIQILERGPNSQALQLASNTGGRPRFQAQAEQGRSPQEQEGPSLDAILNKLAYRVTPDGFKKIQVSDPETEAWIDEGDASKLYLLTARTISSPAPISGADSVVPVGDGMRIYVLPRINPVMALNESGQRLYLTLKE</sequence>
<comment type="caution">
    <text evidence="3">The sequence shown here is derived from an EMBL/GenBank/DDBJ whole genome shotgun (WGS) entry which is preliminary data.</text>
</comment>
<dbReference type="InterPro" id="IPR022073">
    <property type="entry name" value="T4BSS_DotH_IcmK"/>
</dbReference>